<evidence type="ECO:0000313" key="6">
    <source>
        <dbReference type="EMBL" id="MFD2839006.1"/>
    </source>
</evidence>
<evidence type="ECO:0000313" key="7">
    <source>
        <dbReference type="Proteomes" id="UP001597391"/>
    </source>
</evidence>
<dbReference type="Gene3D" id="3.40.640.10">
    <property type="entry name" value="Type I PLP-dependent aspartate aminotransferase-like (Major domain)"/>
    <property type="match status" value="1"/>
</dbReference>
<dbReference type="Pfam" id="PF01053">
    <property type="entry name" value="Cys_Met_Meta_PP"/>
    <property type="match status" value="1"/>
</dbReference>
<dbReference type="InterPro" id="IPR015422">
    <property type="entry name" value="PyrdxlP-dep_Trfase_small"/>
</dbReference>
<evidence type="ECO:0000256" key="1">
    <source>
        <dbReference type="ARBA" id="ARBA00001933"/>
    </source>
</evidence>
<sequence length="442" mass="46493">MTADKQNLTSSTHISDESVTPIPASQVGSPHSSGSSSDVDAGAYQGPSIAGQAAAGSNEQGGHSHPEGLSPATLAVVSGRPDKVQGGPVNPPIVMSSTYVSQGVAAPGELLYTRMDTETWQPFEQAVADLEQSTNPGIVFGSGMAAIASVLSLVPHGGKLVVPRHAYQVTLGFAQDLADRNNVEVVKVDIAETEATISAFDGADLVLLESPTNPMLEVADLPRLIDAAHSAGALVAVDNTFATPLLQRPLTLGADLVLHSATKYLAGHSDVVLGIVLTDSEHLHQTIRAYRTLHGAIAGPFEVWLALRGLRTLALRVERAQSNAMELARRLQKHPQVAEVRYPGLANDPGFITATRVMDGYGAILGVVPTGGADEADQVVARLRVWTPATSLGGVESTLERRRRFASESLTVPENLLRMSVGVEDVEDLWTDLDQALASLAV</sequence>
<dbReference type="InterPro" id="IPR054542">
    <property type="entry name" value="Cys_met_metab_PP"/>
</dbReference>
<protein>
    <submittedName>
        <fullName evidence="6">Trans-sulfuration enzyme family protein</fullName>
    </submittedName>
</protein>
<accession>A0ABW5XCU5</accession>
<comment type="similarity">
    <text evidence="2 4">Belongs to the trans-sulfuration enzymes family.</text>
</comment>
<evidence type="ECO:0000256" key="2">
    <source>
        <dbReference type="ARBA" id="ARBA00009077"/>
    </source>
</evidence>
<feature type="compositionally biased region" description="Polar residues" evidence="5">
    <location>
        <begin position="1"/>
        <end position="13"/>
    </location>
</feature>
<proteinExistence type="inferred from homology"/>
<evidence type="ECO:0000256" key="3">
    <source>
        <dbReference type="ARBA" id="ARBA00022898"/>
    </source>
</evidence>
<dbReference type="PANTHER" id="PTHR11808:SF15">
    <property type="entry name" value="CYSTATHIONINE GAMMA-LYASE"/>
    <property type="match status" value="1"/>
</dbReference>
<dbReference type="PANTHER" id="PTHR11808">
    <property type="entry name" value="TRANS-SULFURATION ENZYME FAMILY MEMBER"/>
    <property type="match status" value="1"/>
</dbReference>
<evidence type="ECO:0000256" key="5">
    <source>
        <dbReference type="SAM" id="MobiDB-lite"/>
    </source>
</evidence>
<dbReference type="EMBL" id="JBHUOP010000001">
    <property type="protein sequence ID" value="MFD2839006.1"/>
    <property type="molecule type" value="Genomic_DNA"/>
</dbReference>
<organism evidence="6 7">
    <name type="scientific">Populibacterium corticicola</name>
    <dbReference type="NCBI Taxonomy" id="1812826"/>
    <lineage>
        <taxon>Bacteria</taxon>
        <taxon>Bacillati</taxon>
        <taxon>Actinomycetota</taxon>
        <taxon>Actinomycetes</taxon>
        <taxon>Micrococcales</taxon>
        <taxon>Jonesiaceae</taxon>
        <taxon>Populibacterium</taxon>
    </lineage>
</organism>
<dbReference type="PIRSF" id="PIRSF001434">
    <property type="entry name" value="CGS"/>
    <property type="match status" value="1"/>
</dbReference>
<dbReference type="Gene3D" id="3.90.1150.10">
    <property type="entry name" value="Aspartate Aminotransferase, domain 1"/>
    <property type="match status" value="1"/>
</dbReference>
<dbReference type="PROSITE" id="PS00868">
    <property type="entry name" value="CYS_MET_METAB_PP"/>
    <property type="match status" value="1"/>
</dbReference>
<feature type="region of interest" description="Disordered" evidence="5">
    <location>
        <begin position="1"/>
        <end position="71"/>
    </location>
</feature>
<dbReference type="RefSeq" id="WP_377464405.1">
    <property type="nucleotide sequence ID" value="NZ_JBHUOP010000001.1"/>
</dbReference>
<gene>
    <name evidence="6" type="ORF">ACFSYH_00260</name>
</gene>
<dbReference type="SUPFAM" id="SSF53383">
    <property type="entry name" value="PLP-dependent transferases"/>
    <property type="match status" value="1"/>
</dbReference>
<reference evidence="7" key="1">
    <citation type="journal article" date="2019" name="Int. J. Syst. Evol. Microbiol.">
        <title>The Global Catalogue of Microorganisms (GCM) 10K type strain sequencing project: providing services to taxonomists for standard genome sequencing and annotation.</title>
        <authorList>
            <consortium name="The Broad Institute Genomics Platform"/>
            <consortium name="The Broad Institute Genome Sequencing Center for Infectious Disease"/>
            <person name="Wu L."/>
            <person name="Ma J."/>
        </authorList>
    </citation>
    <scope>NUCLEOTIDE SEQUENCE [LARGE SCALE GENOMIC DNA]</scope>
    <source>
        <strain evidence="7">KCTC 33576</strain>
    </source>
</reference>
<comment type="caution">
    <text evidence="6">The sequence shown here is derived from an EMBL/GenBank/DDBJ whole genome shotgun (WGS) entry which is preliminary data.</text>
</comment>
<dbReference type="Proteomes" id="UP001597391">
    <property type="component" value="Unassembled WGS sequence"/>
</dbReference>
<name>A0ABW5XCU5_9MICO</name>
<dbReference type="InterPro" id="IPR015424">
    <property type="entry name" value="PyrdxlP-dep_Trfase"/>
</dbReference>
<dbReference type="CDD" id="cd00614">
    <property type="entry name" value="CGS_like"/>
    <property type="match status" value="1"/>
</dbReference>
<dbReference type="InterPro" id="IPR000277">
    <property type="entry name" value="Cys/Met-Metab_PyrdxlP-dep_enz"/>
</dbReference>
<evidence type="ECO:0000256" key="4">
    <source>
        <dbReference type="RuleBase" id="RU362118"/>
    </source>
</evidence>
<dbReference type="InterPro" id="IPR015421">
    <property type="entry name" value="PyrdxlP-dep_Trfase_major"/>
</dbReference>
<keyword evidence="3 4" id="KW-0663">Pyridoxal phosphate</keyword>
<keyword evidence="7" id="KW-1185">Reference proteome</keyword>
<feature type="compositionally biased region" description="Low complexity" evidence="5">
    <location>
        <begin position="24"/>
        <end position="43"/>
    </location>
</feature>
<comment type="cofactor">
    <cofactor evidence="1 4">
        <name>pyridoxal 5'-phosphate</name>
        <dbReference type="ChEBI" id="CHEBI:597326"/>
    </cofactor>
</comment>